<proteinExistence type="predicted"/>
<organism evidence="1 2">
    <name type="scientific">Nautilia profundicola (strain ATCC BAA-1463 / DSM 18972 / AmH)</name>
    <dbReference type="NCBI Taxonomy" id="598659"/>
    <lineage>
        <taxon>Bacteria</taxon>
        <taxon>Pseudomonadati</taxon>
        <taxon>Campylobacterota</taxon>
        <taxon>Epsilonproteobacteria</taxon>
        <taxon>Nautiliales</taxon>
        <taxon>Nautiliaceae</taxon>
        <taxon>Nautilia</taxon>
    </lineage>
</organism>
<protein>
    <submittedName>
        <fullName evidence="1">Uncharacterized protein</fullName>
    </submittedName>
</protein>
<gene>
    <name evidence="1" type="ordered locus">NAMH_1249</name>
</gene>
<dbReference type="EMBL" id="CP001279">
    <property type="protein sequence ID" value="ACM92902.1"/>
    <property type="molecule type" value="Genomic_DNA"/>
</dbReference>
<dbReference type="HOGENOM" id="CLU_173927_1_0_7"/>
<dbReference type="OrthoDB" id="5334568at2"/>
<evidence type="ECO:0000313" key="2">
    <source>
        <dbReference type="Proteomes" id="UP000000448"/>
    </source>
</evidence>
<dbReference type="STRING" id="598659.NAMH_1249"/>
<dbReference type="Proteomes" id="UP000000448">
    <property type="component" value="Chromosome"/>
</dbReference>
<name>B9L5K4_NAUPA</name>
<reference evidence="1 2" key="1">
    <citation type="journal article" date="2009" name="PLoS Genet.">
        <title>Adaptations to submarine hydrothermal environments exemplified by the genome of Nautilia profundicola.</title>
        <authorList>
            <person name="Campbell B.J."/>
            <person name="Smith J.L."/>
            <person name="Hanson T.E."/>
            <person name="Klotz M.G."/>
            <person name="Stein L.Y."/>
            <person name="Lee C.K."/>
            <person name="Wu D."/>
            <person name="Robinson J.M."/>
            <person name="Khouri H.M."/>
            <person name="Eisen J.A."/>
            <person name="Cary S.C."/>
        </authorList>
    </citation>
    <scope>NUCLEOTIDE SEQUENCE [LARGE SCALE GENOMIC DNA]</scope>
    <source>
        <strain evidence="2">ATCC BAA-1463 / DSM 18972 / AmH</strain>
    </source>
</reference>
<dbReference type="RefSeq" id="WP_015901954.1">
    <property type="nucleotide sequence ID" value="NC_012115.1"/>
</dbReference>
<keyword evidence="2" id="KW-1185">Reference proteome</keyword>
<sequence length="80" mass="9683">MPLTKTKTYARILETQGFKQEALEIYEELLKETEDPEIVEAIERLKKRKFFEGVNVLKLKEFNDINQLNRYDFEKWLSEI</sequence>
<evidence type="ECO:0000313" key="1">
    <source>
        <dbReference type="EMBL" id="ACM92902.1"/>
    </source>
</evidence>
<accession>B9L5K4</accession>
<dbReference type="KEGG" id="nam:NAMH_1249"/>
<dbReference type="AlphaFoldDB" id="B9L5K4"/>